<dbReference type="EMBL" id="JAYMGO010000022">
    <property type="protein sequence ID" value="KAL1250737.1"/>
    <property type="molecule type" value="Genomic_DNA"/>
</dbReference>
<dbReference type="Proteomes" id="UP001558613">
    <property type="component" value="Unassembled WGS sequence"/>
</dbReference>
<dbReference type="InterPro" id="IPR050951">
    <property type="entry name" value="Retrovirus_Pol_polyprotein"/>
</dbReference>
<reference evidence="3 4" key="1">
    <citation type="submission" date="2023-09" db="EMBL/GenBank/DDBJ databases">
        <authorList>
            <person name="Wang M."/>
        </authorList>
    </citation>
    <scope>NUCLEOTIDE SEQUENCE [LARGE SCALE GENOMIC DNA]</scope>
    <source>
        <strain evidence="3">GT-2023</strain>
        <tissue evidence="3">Liver</tissue>
    </source>
</reference>
<dbReference type="PANTHER" id="PTHR37984:SF8">
    <property type="entry name" value="CCHC-TYPE DOMAIN-CONTAINING PROTEIN"/>
    <property type="match status" value="1"/>
</dbReference>
<keyword evidence="4" id="KW-1185">Reference proteome</keyword>
<evidence type="ECO:0000313" key="4">
    <source>
        <dbReference type="Proteomes" id="UP001558613"/>
    </source>
</evidence>
<organism evidence="3 4">
    <name type="scientific">Cirrhinus molitorella</name>
    <name type="common">mud carp</name>
    <dbReference type="NCBI Taxonomy" id="172907"/>
    <lineage>
        <taxon>Eukaryota</taxon>
        <taxon>Metazoa</taxon>
        <taxon>Chordata</taxon>
        <taxon>Craniata</taxon>
        <taxon>Vertebrata</taxon>
        <taxon>Euteleostomi</taxon>
        <taxon>Actinopterygii</taxon>
        <taxon>Neopterygii</taxon>
        <taxon>Teleostei</taxon>
        <taxon>Ostariophysi</taxon>
        <taxon>Cypriniformes</taxon>
        <taxon>Cyprinidae</taxon>
        <taxon>Labeoninae</taxon>
        <taxon>Labeonini</taxon>
        <taxon>Cirrhinus</taxon>
    </lineage>
</organism>
<dbReference type="Gene3D" id="1.10.340.70">
    <property type="match status" value="1"/>
</dbReference>
<protein>
    <recommendedName>
        <fullName evidence="1">Gypsy retrotransposon integrase-like protein 1</fullName>
    </recommendedName>
</protein>
<evidence type="ECO:0000313" key="3">
    <source>
        <dbReference type="EMBL" id="KAL1250737.1"/>
    </source>
</evidence>
<sequence length="406" mass="46902">MLQLQNYNLNVVYKPGPEMYISDMLSRAALNKQVPNEPGHLQHAESTVDSSETVFSFIDQALHLNVTDASLRKIVNETKADNALHKLAEIMMSGWPECKEDVSLSVHEYWPFGDKLNIQNGVLFRGQCVIIPKALRAEMLTCIPANYIGGEARYRQVKETLAWPNMRGEIKYYVANCAACNKYMHKQQKEMMMSLEIPVRPWQIVSMDLYAYGGREFLIIVDHYSDYWKLISCRILQQTQLLHSVKFNLHITGSQISVVEGVSDKIKWKRRMTKFHYNARGKDLPELNVGKHIRMKPLPGDHTGRWKRGQCLGKVNPRSYVVNVDGTIYRHNRVDLRKGKCSDQFNHQEEGIKDGTSDITECEPEHIQEKRQSALRPCGSWRRIQDYNRIEEICLFSHTGSKHSKH</sequence>
<dbReference type="PANTHER" id="PTHR37984">
    <property type="entry name" value="PROTEIN CBG26694"/>
    <property type="match status" value="1"/>
</dbReference>
<dbReference type="Pfam" id="PF17921">
    <property type="entry name" value="Integrase_H2C2"/>
    <property type="match status" value="1"/>
</dbReference>
<comment type="caution">
    <text evidence="3">The sequence shown here is derived from an EMBL/GenBank/DDBJ whole genome shotgun (WGS) entry which is preliminary data.</text>
</comment>
<feature type="domain" description="Integrase zinc-binding" evidence="2">
    <location>
        <begin position="149"/>
        <end position="183"/>
    </location>
</feature>
<dbReference type="InterPro" id="IPR041588">
    <property type="entry name" value="Integrase_H2C2"/>
</dbReference>
<accession>A0ABR3LGD0</accession>
<name>A0ABR3LGD0_9TELE</name>
<evidence type="ECO:0000256" key="1">
    <source>
        <dbReference type="ARBA" id="ARBA00039658"/>
    </source>
</evidence>
<gene>
    <name evidence="3" type="ORF">QQF64_018533</name>
</gene>
<proteinExistence type="predicted"/>
<evidence type="ECO:0000259" key="2">
    <source>
        <dbReference type="Pfam" id="PF17921"/>
    </source>
</evidence>